<keyword evidence="2" id="KW-1185">Reference proteome</keyword>
<organism evidence="1 2">
    <name type="scientific">Rariglobus hedericola</name>
    <dbReference type="NCBI Taxonomy" id="2597822"/>
    <lineage>
        <taxon>Bacteria</taxon>
        <taxon>Pseudomonadati</taxon>
        <taxon>Verrucomicrobiota</taxon>
        <taxon>Opitutia</taxon>
        <taxon>Opitutales</taxon>
        <taxon>Opitutaceae</taxon>
        <taxon>Rariglobus</taxon>
    </lineage>
</organism>
<evidence type="ECO:0000313" key="2">
    <source>
        <dbReference type="Proteomes" id="UP000315648"/>
    </source>
</evidence>
<evidence type="ECO:0000313" key="1">
    <source>
        <dbReference type="EMBL" id="TSJ76951.1"/>
    </source>
</evidence>
<comment type="caution">
    <text evidence="1">The sequence shown here is derived from an EMBL/GenBank/DDBJ whole genome shotgun (WGS) entry which is preliminary data.</text>
</comment>
<dbReference type="EMBL" id="VMBG01000002">
    <property type="protein sequence ID" value="TSJ76951.1"/>
    <property type="molecule type" value="Genomic_DNA"/>
</dbReference>
<dbReference type="RefSeq" id="WP_144230772.1">
    <property type="nucleotide sequence ID" value="NZ_CBCRVV010000006.1"/>
</dbReference>
<gene>
    <name evidence="1" type="ORF">FPL22_12610</name>
</gene>
<dbReference type="AlphaFoldDB" id="A0A556QK04"/>
<dbReference type="Proteomes" id="UP000315648">
    <property type="component" value="Unassembled WGS sequence"/>
</dbReference>
<accession>A0A556QK04</accession>
<name>A0A556QK04_9BACT</name>
<reference evidence="1 2" key="1">
    <citation type="submission" date="2019-07" db="EMBL/GenBank/DDBJ databases">
        <title>Description of 53C-WASEF.</title>
        <authorList>
            <person name="Pitt A."/>
            <person name="Hahn M.W."/>
        </authorList>
    </citation>
    <scope>NUCLEOTIDE SEQUENCE [LARGE SCALE GENOMIC DNA]</scope>
    <source>
        <strain evidence="1 2">53C-WASEF</strain>
    </source>
</reference>
<protein>
    <submittedName>
        <fullName evidence="1">Uncharacterized protein</fullName>
    </submittedName>
</protein>
<sequence length="321" mass="34153">MQHAAVTLMAACSFILTKGISMNFPRLLPKSLLLLLAVIAITASATLSYAETYSVNFTTPWREGQLFKATVKASQKSRMLISQGTQVVQQQVLEDTAATMEADAKALTFFPHGGIKKVAYTIRSLRVSRSSGPESDYLPAGTQIIVESIGTGVKSYIIDGKVATKEQKEVLKLVTATDEANYNDQILFGTDKPVELSGTWQPDLEKLKTAIAKDVGEIPVSTGTMKLEAIEGSGDKQVAVVSGNVSFSGFAPPLPPGISPKAGSFTIVLDGRIPATRTGSKRVENMKVTASFVGETKGPTGALIMLTVMADMSNSTTLVFP</sequence>
<proteinExistence type="predicted"/>